<comment type="caution">
    <text evidence="2">The sequence shown here is derived from an EMBL/GenBank/DDBJ whole genome shotgun (WGS) entry which is preliminary data.</text>
</comment>
<evidence type="ECO:0000313" key="2">
    <source>
        <dbReference type="EMBL" id="MDR7363885.1"/>
    </source>
</evidence>
<reference evidence="2 3" key="1">
    <citation type="submission" date="2023-07" db="EMBL/GenBank/DDBJ databases">
        <title>Sequencing the genomes of 1000 actinobacteria strains.</title>
        <authorList>
            <person name="Klenk H.-P."/>
        </authorList>
    </citation>
    <scope>NUCLEOTIDE SEQUENCE [LARGE SCALE GENOMIC DNA]</scope>
    <source>
        <strain evidence="2 3">DSM 19426</strain>
    </source>
</reference>
<organism evidence="2 3">
    <name type="scientific">Nocardioides marmoribigeumensis</name>
    <dbReference type="NCBI Taxonomy" id="433649"/>
    <lineage>
        <taxon>Bacteria</taxon>
        <taxon>Bacillati</taxon>
        <taxon>Actinomycetota</taxon>
        <taxon>Actinomycetes</taxon>
        <taxon>Propionibacteriales</taxon>
        <taxon>Nocardioidaceae</taxon>
        <taxon>Nocardioides</taxon>
    </lineage>
</organism>
<dbReference type="Pfam" id="PF24831">
    <property type="entry name" value="DUF7715"/>
    <property type="match status" value="1"/>
</dbReference>
<feature type="domain" description="DUF7715" evidence="1">
    <location>
        <begin position="1"/>
        <end position="130"/>
    </location>
</feature>
<evidence type="ECO:0000313" key="3">
    <source>
        <dbReference type="Proteomes" id="UP001183648"/>
    </source>
</evidence>
<accession>A0ABU2BZP6</accession>
<name>A0ABU2BZP6_9ACTN</name>
<gene>
    <name evidence="2" type="ORF">J2S63_003438</name>
</gene>
<keyword evidence="3" id="KW-1185">Reference proteome</keyword>
<sequence length="135" mass="15326">MKVLVTTRRTNGLVEGDYDWTVPGELAWITMVCDTDLRDPEGGCGCGRGFGGMTSHRATTTVEFVDLPMTWEELEVAARTSLTDQGWINERQPEQLNREILDETVSNIRELADMFEVGDVLRRRLDHFVPARRPT</sequence>
<dbReference type="RefSeq" id="WP_310304795.1">
    <property type="nucleotide sequence ID" value="NZ_BAAAPS010000005.1"/>
</dbReference>
<dbReference type="EMBL" id="JAVDYG010000001">
    <property type="protein sequence ID" value="MDR7363885.1"/>
    <property type="molecule type" value="Genomic_DNA"/>
</dbReference>
<proteinExistence type="predicted"/>
<evidence type="ECO:0000259" key="1">
    <source>
        <dbReference type="Pfam" id="PF24831"/>
    </source>
</evidence>
<dbReference type="Proteomes" id="UP001183648">
    <property type="component" value="Unassembled WGS sequence"/>
</dbReference>
<dbReference type="InterPro" id="IPR056132">
    <property type="entry name" value="DUF7715"/>
</dbReference>
<protein>
    <recommendedName>
        <fullName evidence="1">DUF7715 domain-containing protein</fullName>
    </recommendedName>
</protein>